<name>A0A2T2WX66_9FIRM</name>
<evidence type="ECO:0000313" key="1">
    <source>
        <dbReference type="EMBL" id="PSR26830.1"/>
    </source>
</evidence>
<evidence type="ECO:0000313" key="2">
    <source>
        <dbReference type="Proteomes" id="UP000242972"/>
    </source>
</evidence>
<sequence length="100" mass="11889">MIIPRRGDIWEYQLPGKRKKRKEIGAITRRRRYFSEHCQPLRVFIAWKRLPKGRYSGIWPKALLQYGRRISTQAEREAAFAARIVEQKAGRHPSPPDGFW</sequence>
<comment type="caution">
    <text evidence="1">The sequence shown here is derived from an EMBL/GenBank/DDBJ whole genome shotgun (WGS) entry which is preliminary data.</text>
</comment>
<organism evidence="1 2">
    <name type="scientific">Sulfobacillus benefaciens</name>
    <dbReference type="NCBI Taxonomy" id="453960"/>
    <lineage>
        <taxon>Bacteria</taxon>
        <taxon>Bacillati</taxon>
        <taxon>Bacillota</taxon>
        <taxon>Clostridia</taxon>
        <taxon>Eubacteriales</taxon>
        <taxon>Clostridiales Family XVII. Incertae Sedis</taxon>
        <taxon>Sulfobacillus</taxon>
    </lineage>
</organism>
<accession>A0A2T2WX66</accession>
<proteinExistence type="predicted"/>
<dbReference type="EMBL" id="PXYW01000118">
    <property type="protein sequence ID" value="PSR26830.1"/>
    <property type="molecule type" value="Genomic_DNA"/>
</dbReference>
<gene>
    <name evidence="1" type="ORF">C7B46_19745</name>
</gene>
<dbReference type="AlphaFoldDB" id="A0A2T2WX66"/>
<dbReference type="Proteomes" id="UP000242972">
    <property type="component" value="Unassembled WGS sequence"/>
</dbReference>
<reference evidence="1 2" key="1">
    <citation type="journal article" date="2014" name="BMC Genomics">
        <title>Comparison of environmental and isolate Sulfobacillus genomes reveals diverse carbon, sulfur, nitrogen, and hydrogen metabolisms.</title>
        <authorList>
            <person name="Justice N.B."/>
            <person name="Norman A."/>
            <person name="Brown C.T."/>
            <person name="Singh A."/>
            <person name="Thomas B.C."/>
            <person name="Banfield J.F."/>
        </authorList>
    </citation>
    <scope>NUCLEOTIDE SEQUENCE [LARGE SCALE GENOMIC DNA]</scope>
    <source>
        <strain evidence="1">AMDSBA4</strain>
    </source>
</reference>
<protein>
    <submittedName>
        <fullName evidence="1">Uncharacterized protein</fullName>
    </submittedName>
</protein>